<accession>A0AAE3XQ54</accession>
<organism evidence="3 4">
    <name type="scientific">Aureibacter tunicatorum</name>
    <dbReference type="NCBI Taxonomy" id="866807"/>
    <lineage>
        <taxon>Bacteria</taxon>
        <taxon>Pseudomonadati</taxon>
        <taxon>Bacteroidota</taxon>
        <taxon>Cytophagia</taxon>
        <taxon>Cytophagales</taxon>
        <taxon>Persicobacteraceae</taxon>
        <taxon>Aureibacter</taxon>
    </lineage>
</organism>
<feature type="signal peptide" evidence="1">
    <location>
        <begin position="1"/>
        <end position="19"/>
    </location>
</feature>
<dbReference type="EMBL" id="JAVDQD010000015">
    <property type="protein sequence ID" value="MDR6241986.1"/>
    <property type="molecule type" value="Genomic_DNA"/>
</dbReference>
<dbReference type="GO" id="GO:0006508">
    <property type="term" value="P:proteolysis"/>
    <property type="evidence" value="ECO:0007669"/>
    <property type="project" value="InterPro"/>
</dbReference>
<comment type="caution">
    <text evidence="3">The sequence shown here is derived from an EMBL/GenBank/DDBJ whole genome shotgun (WGS) entry which is preliminary data.</text>
</comment>
<dbReference type="PROSITE" id="PS51257">
    <property type="entry name" value="PROKAR_LIPOPROTEIN"/>
    <property type="match status" value="1"/>
</dbReference>
<evidence type="ECO:0000313" key="3">
    <source>
        <dbReference type="EMBL" id="MDR6241986.1"/>
    </source>
</evidence>
<dbReference type="InterPro" id="IPR005151">
    <property type="entry name" value="Tail-specific_protease"/>
</dbReference>
<keyword evidence="4" id="KW-1185">Reference proteome</keyword>
<dbReference type="Proteomes" id="UP001185092">
    <property type="component" value="Unassembled WGS sequence"/>
</dbReference>
<proteinExistence type="predicted"/>
<keyword evidence="1" id="KW-0732">Signal</keyword>
<sequence length="287" mass="33060">MKKNFMLILAFLAMGIISCDGLINEHNPSNVADNNFQFFLHFISDYYIFKNENSFLWQETYDSSKTILELNTEHSLEKAILNTLEKLQDPNISVITSFDTLNLQTSLNINDNSKKDIQNLFLNASFIEQNTIETIDSILKSNNNIVIDLRTNIEVPLEFIIDFCSLFNSKDETLYFIGLNEKNNKEIIQEKKLISNSIHKSIFIINEFTIGNAALIAQIVSNDNNNTLIGTPTKQSAVKERFPMPNGWILEIPRYKISLDKNLYHSNIIHPDKIMNLQQIDNYLNNN</sequence>
<dbReference type="SUPFAM" id="SSF52096">
    <property type="entry name" value="ClpP/crotonase"/>
    <property type="match status" value="1"/>
</dbReference>
<dbReference type="AlphaFoldDB" id="A0AAE3XQ54"/>
<feature type="chain" id="PRO_5042159030" description="Tail specific protease domain-containing protein" evidence="1">
    <location>
        <begin position="20"/>
        <end position="287"/>
    </location>
</feature>
<dbReference type="GO" id="GO:0008236">
    <property type="term" value="F:serine-type peptidase activity"/>
    <property type="evidence" value="ECO:0007669"/>
    <property type="project" value="InterPro"/>
</dbReference>
<name>A0AAE3XQ54_9BACT</name>
<dbReference type="Pfam" id="PF03572">
    <property type="entry name" value="Peptidase_S41"/>
    <property type="match status" value="1"/>
</dbReference>
<gene>
    <name evidence="3" type="ORF">HNQ88_005073</name>
</gene>
<dbReference type="RefSeq" id="WP_309943239.1">
    <property type="nucleotide sequence ID" value="NZ_AP025308.1"/>
</dbReference>
<evidence type="ECO:0000259" key="2">
    <source>
        <dbReference type="Pfam" id="PF03572"/>
    </source>
</evidence>
<evidence type="ECO:0000313" key="4">
    <source>
        <dbReference type="Proteomes" id="UP001185092"/>
    </source>
</evidence>
<dbReference type="InterPro" id="IPR029045">
    <property type="entry name" value="ClpP/crotonase-like_dom_sf"/>
</dbReference>
<feature type="domain" description="Tail specific protease" evidence="2">
    <location>
        <begin position="136"/>
        <end position="261"/>
    </location>
</feature>
<protein>
    <recommendedName>
        <fullName evidence="2">Tail specific protease domain-containing protein</fullName>
    </recommendedName>
</protein>
<evidence type="ECO:0000256" key="1">
    <source>
        <dbReference type="SAM" id="SignalP"/>
    </source>
</evidence>
<reference evidence="3" key="1">
    <citation type="submission" date="2023-07" db="EMBL/GenBank/DDBJ databases">
        <title>Genomic Encyclopedia of Type Strains, Phase IV (KMG-IV): sequencing the most valuable type-strain genomes for metagenomic binning, comparative biology and taxonomic classification.</title>
        <authorList>
            <person name="Goeker M."/>
        </authorList>
    </citation>
    <scope>NUCLEOTIDE SEQUENCE</scope>
    <source>
        <strain evidence="3">DSM 26174</strain>
    </source>
</reference>
<dbReference type="Gene3D" id="3.90.226.10">
    <property type="entry name" value="2-enoyl-CoA Hydratase, Chain A, domain 1"/>
    <property type="match status" value="1"/>
</dbReference>